<evidence type="ECO:0000313" key="1">
    <source>
        <dbReference type="EMBL" id="KAJ7764422.1"/>
    </source>
</evidence>
<dbReference type="EMBL" id="JARKIB010000028">
    <property type="protein sequence ID" value="KAJ7764422.1"/>
    <property type="molecule type" value="Genomic_DNA"/>
</dbReference>
<name>A0AAD7NKN8_9AGAR</name>
<accession>A0AAD7NKN8</accession>
<evidence type="ECO:0008006" key="3">
    <source>
        <dbReference type="Google" id="ProtNLM"/>
    </source>
</evidence>
<comment type="caution">
    <text evidence="1">The sequence shown here is derived from an EMBL/GenBank/DDBJ whole genome shotgun (WGS) entry which is preliminary data.</text>
</comment>
<reference evidence="1" key="1">
    <citation type="submission" date="2023-03" db="EMBL/GenBank/DDBJ databases">
        <title>Massive genome expansion in bonnet fungi (Mycena s.s.) driven by repeated elements and novel gene families across ecological guilds.</title>
        <authorList>
            <consortium name="Lawrence Berkeley National Laboratory"/>
            <person name="Harder C.B."/>
            <person name="Miyauchi S."/>
            <person name="Viragh M."/>
            <person name="Kuo A."/>
            <person name="Thoen E."/>
            <person name="Andreopoulos B."/>
            <person name="Lu D."/>
            <person name="Skrede I."/>
            <person name="Drula E."/>
            <person name="Henrissat B."/>
            <person name="Morin E."/>
            <person name="Kohler A."/>
            <person name="Barry K."/>
            <person name="LaButti K."/>
            <person name="Morin E."/>
            <person name="Salamov A."/>
            <person name="Lipzen A."/>
            <person name="Mereny Z."/>
            <person name="Hegedus B."/>
            <person name="Baldrian P."/>
            <person name="Stursova M."/>
            <person name="Weitz H."/>
            <person name="Taylor A."/>
            <person name="Grigoriev I.V."/>
            <person name="Nagy L.G."/>
            <person name="Martin F."/>
            <person name="Kauserud H."/>
        </authorList>
    </citation>
    <scope>NUCLEOTIDE SEQUENCE</scope>
    <source>
        <strain evidence="1">CBHHK182m</strain>
    </source>
</reference>
<dbReference type="AlphaFoldDB" id="A0AAD7NKN8"/>
<organism evidence="1 2">
    <name type="scientific">Mycena metata</name>
    <dbReference type="NCBI Taxonomy" id="1033252"/>
    <lineage>
        <taxon>Eukaryota</taxon>
        <taxon>Fungi</taxon>
        <taxon>Dikarya</taxon>
        <taxon>Basidiomycota</taxon>
        <taxon>Agaricomycotina</taxon>
        <taxon>Agaricomycetes</taxon>
        <taxon>Agaricomycetidae</taxon>
        <taxon>Agaricales</taxon>
        <taxon>Marasmiineae</taxon>
        <taxon>Mycenaceae</taxon>
        <taxon>Mycena</taxon>
    </lineage>
</organism>
<keyword evidence="2" id="KW-1185">Reference proteome</keyword>
<protein>
    <recommendedName>
        <fullName evidence="3">F-box domain-containing protein</fullName>
    </recommendedName>
</protein>
<gene>
    <name evidence="1" type="ORF">B0H16DRAFT_1687791</name>
</gene>
<evidence type="ECO:0000313" key="2">
    <source>
        <dbReference type="Proteomes" id="UP001215598"/>
    </source>
</evidence>
<sequence>MAAARLELLDLPPELILACLLYLPFRDLNSCLHCGNRLLHRIITNSMALRYRREQELAGVEENPFCPSNSGTSDRLADLRTREANWLGFSPRSTHTIPLDFQSGGVYDLASDIYLVGNTADPTTGLCTSIKYVYTSPGSDVPEWREISAGKSIIDFGTALEEHDLIAILTYTPHDSNPQMVSIDVLLFHLSTGAPHSLTNNPTIHIHDVERHRGRPGISIEISGDVLALSLLYWEHPERDLDVLRLFDWKSGTSKIIPLSVYNTGLVFITEHIIAVPNCLEAKLDIVIIPSAKDDTTAPQFVYSFLLPSMKPEMAVHSFQCRSAPNPRAGLNRFTRARFLHRPQDAILLFILHIGSEDIATNHMFVLNRPSFLRILDVCANHANGGHLIVPWSAWGPVCTRWLDATSLSMRYITTTVGQRMVTIAHAAPDQPAPICVLNFNAKDVEAQRARGDELDGPDATVCVVEAGALELGPFEDPIVSLIPFVETRSRELFDYDAVLINDENIVGAKFTPGHVESLHVHHFG</sequence>
<proteinExistence type="predicted"/>
<dbReference type="Proteomes" id="UP001215598">
    <property type="component" value="Unassembled WGS sequence"/>
</dbReference>